<dbReference type="Gramene" id="KCW75209">
    <property type="protein sequence ID" value="KCW75209"/>
    <property type="gene ID" value="EUGRSUZ_E03958"/>
</dbReference>
<gene>
    <name evidence="1" type="ORF">EUGRSUZ_E03958</name>
</gene>
<protein>
    <submittedName>
        <fullName evidence="1">Uncharacterized protein</fullName>
    </submittedName>
</protein>
<accession>A0A059CAD3</accession>
<dbReference type="InParanoid" id="A0A059CAD3"/>
<organism evidence="1">
    <name type="scientific">Eucalyptus grandis</name>
    <name type="common">Flooded gum</name>
    <dbReference type="NCBI Taxonomy" id="71139"/>
    <lineage>
        <taxon>Eukaryota</taxon>
        <taxon>Viridiplantae</taxon>
        <taxon>Streptophyta</taxon>
        <taxon>Embryophyta</taxon>
        <taxon>Tracheophyta</taxon>
        <taxon>Spermatophyta</taxon>
        <taxon>Magnoliopsida</taxon>
        <taxon>eudicotyledons</taxon>
        <taxon>Gunneridae</taxon>
        <taxon>Pentapetalae</taxon>
        <taxon>rosids</taxon>
        <taxon>malvids</taxon>
        <taxon>Myrtales</taxon>
        <taxon>Myrtaceae</taxon>
        <taxon>Myrtoideae</taxon>
        <taxon>Eucalypteae</taxon>
        <taxon>Eucalyptus</taxon>
    </lineage>
</organism>
<reference evidence="1" key="1">
    <citation type="submission" date="2013-07" db="EMBL/GenBank/DDBJ databases">
        <title>The genome of Eucalyptus grandis.</title>
        <authorList>
            <person name="Schmutz J."/>
            <person name="Hayes R."/>
            <person name="Myburg A."/>
            <person name="Tuskan G."/>
            <person name="Grattapaglia D."/>
            <person name="Rokhsar D.S."/>
        </authorList>
    </citation>
    <scope>NUCLEOTIDE SEQUENCE</scope>
    <source>
        <tissue evidence="1">Leaf extractions</tissue>
    </source>
</reference>
<dbReference type="AlphaFoldDB" id="A0A059CAD3"/>
<name>A0A059CAD3_EUCGR</name>
<dbReference type="EMBL" id="KK198757">
    <property type="protein sequence ID" value="KCW75209.1"/>
    <property type="molecule type" value="Genomic_DNA"/>
</dbReference>
<sequence>MPRPTSKLCSRFRPITQIAPRRRESLLAYSRHTTVCFRAGNSYSRDSADLSRLTSCDLSAGTKGNHRGPMNIIELVGTLGAFFLFMSFGRKTIESCHISLKNVRMNFPVPLLLNRLFRA</sequence>
<evidence type="ECO:0000313" key="1">
    <source>
        <dbReference type="EMBL" id="KCW75209.1"/>
    </source>
</evidence>
<proteinExistence type="predicted"/>